<keyword evidence="4" id="KW-0238">DNA-binding</keyword>
<evidence type="ECO:0000256" key="4">
    <source>
        <dbReference type="ARBA" id="ARBA00023125"/>
    </source>
</evidence>
<dbReference type="InterPro" id="IPR017888">
    <property type="entry name" value="CYC/TB1_R_domain"/>
</dbReference>
<proteinExistence type="predicted"/>
<dbReference type="AlphaFoldDB" id="A0A346D3I1"/>
<dbReference type="GO" id="GO:2000032">
    <property type="term" value="P:regulation of secondary shoot formation"/>
    <property type="evidence" value="ECO:0007669"/>
    <property type="project" value="TreeGrafter"/>
</dbReference>
<organism evidence="9">
    <name type="scientific">Taraxacum mongolicum</name>
    <dbReference type="NCBI Taxonomy" id="90037"/>
    <lineage>
        <taxon>Eukaryota</taxon>
        <taxon>Viridiplantae</taxon>
        <taxon>Streptophyta</taxon>
        <taxon>Embryophyta</taxon>
        <taxon>Tracheophyta</taxon>
        <taxon>Spermatophyta</taxon>
        <taxon>Magnoliopsida</taxon>
        <taxon>eudicotyledons</taxon>
        <taxon>Gunneridae</taxon>
        <taxon>Pentapetalae</taxon>
        <taxon>asterids</taxon>
        <taxon>campanulids</taxon>
        <taxon>Asterales</taxon>
        <taxon>Asteraceae</taxon>
        <taxon>Cichorioideae</taxon>
        <taxon>Cichorieae</taxon>
        <taxon>Crepidinae</taxon>
        <taxon>Taraxacum</taxon>
    </lineage>
</organism>
<dbReference type="InterPro" id="IPR017887">
    <property type="entry name" value="TF_TCP_subgr"/>
</dbReference>
<sequence length="252" mass="28902">MFSSNPFPQIPNGFSLPSSFFYQEKEDHHVHYTYHQKNGDPFFSGDFLFPVTENVTTIKEDFVTQQQQISEDHDHSDLLGSVISPYKKRSLMAASKKGGHSKIHTARGPRDRRVRLSIEISRKFFCLQELLGFDKASKTLDWLFTKSLTAINELVEENSCSSSTVTDQCRVSFLETINGGIIEDKAQKRKLLPSCVHSKKKKTTGICKAGVQKDLERDQLRTEARARARERTREKLRVNDELKTLMDQETSR</sequence>
<dbReference type="InterPro" id="IPR005333">
    <property type="entry name" value="Transcription_factor_TCP"/>
</dbReference>
<evidence type="ECO:0000259" key="8">
    <source>
        <dbReference type="PROSITE" id="PS51370"/>
    </source>
</evidence>
<evidence type="ECO:0000313" key="9">
    <source>
        <dbReference type="EMBL" id="AXM04999.1"/>
    </source>
</evidence>
<accession>A0A346D3I1</accession>
<evidence type="ECO:0000256" key="3">
    <source>
        <dbReference type="ARBA" id="ARBA00023015"/>
    </source>
</evidence>
<feature type="domain" description="R" evidence="8">
    <location>
        <begin position="218"/>
        <end position="235"/>
    </location>
</feature>
<evidence type="ECO:0000259" key="7">
    <source>
        <dbReference type="PROSITE" id="PS51369"/>
    </source>
</evidence>
<comment type="subcellular location">
    <subcellularLocation>
        <location evidence="1">Nucleus</location>
    </subcellularLocation>
</comment>
<evidence type="ECO:0000256" key="6">
    <source>
        <dbReference type="ARBA" id="ARBA00023242"/>
    </source>
</evidence>
<dbReference type="GO" id="GO:0005634">
    <property type="term" value="C:nucleus"/>
    <property type="evidence" value="ECO:0007669"/>
    <property type="project" value="UniProtKB-SubCell"/>
</dbReference>
<dbReference type="PROSITE" id="PS51370">
    <property type="entry name" value="R"/>
    <property type="match status" value="1"/>
</dbReference>
<dbReference type="PANTHER" id="PTHR31072:SF224">
    <property type="entry name" value="TRANSCRIPTION FACTOR TCP1"/>
    <property type="match status" value="1"/>
</dbReference>
<evidence type="ECO:0000256" key="1">
    <source>
        <dbReference type="ARBA" id="ARBA00004123"/>
    </source>
</evidence>
<dbReference type="Pfam" id="PF03634">
    <property type="entry name" value="TCP"/>
    <property type="match status" value="1"/>
</dbReference>
<protein>
    <submittedName>
        <fullName evidence="9">Cycloidea-like protein</fullName>
    </submittedName>
</protein>
<feature type="domain" description="TCP" evidence="7">
    <location>
        <begin position="96"/>
        <end position="154"/>
    </location>
</feature>
<reference evidence="9" key="1">
    <citation type="journal article" date="2018" name="Front. Plant Sci.">
        <title>Patterning the Asteraceae Capitulum: Duplications and Differential Expression of the Flower Symmetry CYC2-Like Genes.</title>
        <authorList>
            <person name="Chen J."/>
            <person name="Shen C.Z."/>
            <person name="Guo Y.P."/>
            <person name="Rao G.Y."/>
        </authorList>
    </citation>
    <scope>NUCLEOTIDE SEQUENCE</scope>
</reference>
<dbReference type="PANTHER" id="PTHR31072">
    <property type="entry name" value="TRANSCRIPTION FACTOR TCP4-RELATED"/>
    <property type="match status" value="1"/>
</dbReference>
<dbReference type="GO" id="GO:0003700">
    <property type="term" value="F:DNA-binding transcription factor activity"/>
    <property type="evidence" value="ECO:0007669"/>
    <property type="project" value="InterPro"/>
</dbReference>
<dbReference type="PROSITE" id="PS51369">
    <property type="entry name" value="TCP"/>
    <property type="match status" value="1"/>
</dbReference>
<name>A0A346D3I1_9ASTR</name>
<evidence type="ECO:0000256" key="5">
    <source>
        <dbReference type="ARBA" id="ARBA00023163"/>
    </source>
</evidence>
<keyword evidence="3" id="KW-0805">Transcription regulation</keyword>
<keyword evidence="5" id="KW-0804">Transcription</keyword>
<evidence type="ECO:0000256" key="2">
    <source>
        <dbReference type="ARBA" id="ARBA00022473"/>
    </source>
</evidence>
<keyword evidence="6" id="KW-0539">Nucleus</keyword>
<keyword evidence="2" id="KW-0217">Developmental protein</keyword>
<dbReference type="GO" id="GO:0043565">
    <property type="term" value="F:sequence-specific DNA binding"/>
    <property type="evidence" value="ECO:0007669"/>
    <property type="project" value="TreeGrafter"/>
</dbReference>
<dbReference type="EMBL" id="MG593414">
    <property type="protein sequence ID" value="AXM04999.1"/>
    <property type="molecule type" value="Genomic_DNA"/>
</dbReference>